<evidence type="ECO:0000313" key="2">
    <source>
        <dbReference type="Proteomes" id="UP000218784"/>
    </source>
</evidence>
<dbReference type="Pfam" id="PF04820">
    <property type="entry name" value="Trp_halogenase"/>
    <property type="match status" value="2"/>
</dbReference>
<name>A0A2A4I3M1_9SPHN</name>
<organism evidence="1 2">
    <name type="scientific">Sphingomonas ginsenosidimutans</name>
    <dbReference type="NCBI Taxonomy" id="862134"/>
    <lineage>
        <taxon>Bacteria</taxon>
        <taxon>Pseudomonadati</taxon>
        <taxon>Pseudomonadota</taxon>
        <taxon>Alphaproteobacteria</taxon>
        <taxon>Sphingomonadales</taxon>
        <taxon>Sphingomonadaceae</taxon>
        <taxon>Sphingomonas</taxon>
    </lineage>
</organism>
<dbReference type="PANTHER" id="PTHR43747:SF4">
    <property type="entry name" value="FLAVIN-DEPENDENT TRYPTOPHAN HALOGENASE"/>
    <property type="match status" value="1"/>
</dbReference>
<evidence type="ECO:0000313" key="1">
    <source>
        <dbReference type="EMBL" id="PCG10525.1"/>
    </source>
</evidence>
<dbReference type="EMBL" id="NWVD01000001">
    <property type="protein sequence ID" value="PCG10525.1"/>
    <property type="molecule type" value="Genomic_DNA"/>
</dbReference>
<accession>A0A2A4I3M1</accession>
<dbReference type="InterPro" id="IPR050816">
    <property type="entry name" value="Flavin-dep_Halogenase_NPB"/>
</dbReference>
<dbReference type="RefSeq" id="WP_096610209.1">
    <property type="nucleotide sequence ID" value="NZ_NWVD01000001.1"/>
</dbReference>
<dbReference type="PANTHER" id="PTHR43747">
    <property type="entry name" value="FAD-BINDING PROTEIN"/>
    <property type="match status" value="1"/>
</dbReference>
<dbReference type="SUPFAM" id="SSF51905">
    <property type="entry name" value="FAD/NAD(P)-binding domain"/>
    <property type="match status" value="1"/>
</dbReference>
<gene>
    <name evidence="1" type="ORF">COA17_03705</name>
</gene>
<protein>
    <recommendedName>
        <fullName evidence="3">Tryptophan halogenase</fullName>
    </recommendedName>
</protein>
<dbReference type="InterPro" id="IPR006905">
    <property type="entry name" value="Flavin_halogenase"/>
</dbReference>
<dbReference type="GO" id="GO:0004497">
    <property type="term" value="F:monooxygenase activity"/>
    <property type="evidence" value="ECO:0007669"/>
    <property type="project" value="InterPro"/>
</dbReference>
<dbReference type="Gene3D" id="3.50.50.60">
    <property type="entry name" value="FAD/NAD(P)-binding domain"/>
    <property type="match status" value="1"/>
</dbReference>
<reference evidence="1 2" key="1">
    <citation type="submission" date="2017-09" db="EMBL/GenBank/DDBJ databases">
        <title>Sphingomonas ginsenosidimutans KACC 14949, whole genome shotgun sequence.</title>
        <authorList>
            <person name="Feng G."/>
            <person name="Zhu H."/>
        </authorList>
    </citation>
    <scope>NUCLEOTIDE SEQUENCE [LARGE SCALE GENOMIC DNA]</scope>
    <source>
        <strain evidence="1 2">KACC 14949</strain>
    </source>
</reference>
<dbReference type="Proteomes" id="UP000218784">
    <property type="component" value="Unassembled WGS sequence"/>
</dbReference>
<dbReference type="InterPro" id="IPR036188">
    <property type="entry name" value="FAD/NAD-bd_sf"/>
</dbReference>
<comment type="caution">
    <text evidence="1">The sequence shown here is derived from an EMBL/GenBank/DDBJ whole genome shotgun (WGS) entry which is preliminary data.</text>
</comment>
<dbReference type="AlphaFoldDB" id="A0A2A4I3M1"/>
<sequence>MNAPIRTIAVVGDGIGAWTAAAALAVRLPGVRVALVPHTARHRAMVDTVGATTPAALPFHVDIGWDWRDALARTGGAIRLGTQVTGRDDYVHAYGAVGQAAGARPFPAVWAAHGIRPFHHYAAGARLGLAAKAPSRDPALADAIFGLVLDPDRYARAVEGYAQHRGVMVPAAPLAEVARGDAGVAALHLADGTHLIADLYVDATGRERRLATPDDAAAWEDWSRWFPYTALTTATAPAEMLLPSLDRMTIADGAITVASHLPDRTIHLRLARAGATDAETLAPGRRQCGWSGNVVAVGEAHVVLPPMQGLPFHWLHTGIDRIVALLPGRDCAAVEVDHYNRTANDEADRLRDLLLAHLPLADDAPETLRDTVVEFARRLRWRQRDGEGFARDDWAQILFGRGIRPAHLPDGGDAEQGRRLLDDIDHRLAAAVAAAPDHRTFLEGLTR</sequence>
<keyword evidence="2" id="KW-1185">Reference proteome</keyword>
<evidence type="ECO:0008006" key="3">
    <source>
        <dbReference type="Google" id="ProtNLM"/>
    </source>
</evidence>
<proteinExistence type="predicted"/>